<evidence type="ECO:0000259" key="5">
    <source>
        <dbReference type="PROSITE" id="PS50943"/>
    </source>
</evidence>
<dbReference type="GO" id="GO:0003700">
    <property type="term" value="F:DNA-binding transcription factor activity"/>
    <property type="evidence" value="ECO:0007669"/>
    <property type="project" value="TreeGrafter"/>
</dbReference>
<keyword evidence="1" id="KW-0805">Transcription regulation</keyword>
<reference evidence="6" key="1">
    <citation type="journal article" date="2020" name="mSystems">
        <title>Genome- and Community-Level Interaction Insights into Carbon Utilization and Element Cycling Functions of Hydrothermarchaeota in Hydrothermal Sediment.</title>
        <authorList>
            <person name="Zhou Z."/>
            <person name="Liu Y."/>
            <person name="Xu W."/>
            <person name="Pan J."/>
            <person name="Luo Z.H."/>
            <person name="Li M."/>
        </authorList>
    </citation>
    <scope>NUCLEOTIDE SEQUENCE [LARGE SCALE GENOMIC DNA]</scope>
    <source>
        <strain evidence="6">HyVt-76</strain>
    </source>
</reference>
<sequence length="341" mass="37986">MNDSKRTTLKIIAEKTGVSVTTVSRVLNGQATRYRISKETSEKIYKCAKELHYTPDSLARGLRLKRTHIIGLIIPDISNPFFATIAYNIEVEARKAGYSIMLCDSEENTELEIESIKLLQSRKVDGLLICPVGQKSEHLERLHNEGIPLVIVDRYFPDLPFSYVVSDNYNGAKAAVEYLIENGHKKIACIQGLLNTRVNDDRVRGYKDAHIKHGLTIDETLIVGDSFGEKNGYIGAKLILSRSSPTAIFAASNLIALGSLRAISEEGFKIPDDISIISFDDQPYTEYLATPLTTIAQPHSEMGQIAVKLIIEQIESKGNFNPVKLKLPTKLIKRKSVKRLS</sequence>
<dbReference type="InterPro" id="IPR001387">
    <property type="entry name" value="Cro/C1-type_HTH"/>
</dbReference>
<dbReference type="InterPro" id="IPR000843">
    <property type="entry name" value="HTH_LacI"/>
</dbReference>
<dbReference type="SUPFAM" id="SSF47413">
    <property type="entry name" value="lambda repressor-like DNA-binding domains"/>
    <property type="match status" value="1"/>
</dbReference>
<dbReference type="Pfam" id="PF00532">
    <property type="entry name" value="Peripla_BP_1"/>
    <property type="match status" value="1"/>
</dbReference>
<evidence type="ECO:0000256" key="2">
    <source>
        <dbReference type="ARBA" id="ARBA00023125"/>
    </source>
</evidence>
<evidence type="ECO:0000256" key="1">
    <source>
        <dbReference type="ARBA" id="ARBA00023015"/>
    </source>
</evidence>
<proteinExistence type="predicted"/>
<feature type="domain" description="HTH cro/C1-type" evidence="5">
    <location>
        <begin position="13"/>
        <end position="58"/>
    </location>
</feature>
<keyword evidence="3" id="KW-0804">Transcription</keyword>
<dbReference type="InterPro" id="IPR001761">
    <property type="entry name" value="Peripla_BP/Lac1_sug-bd_dom"/>
</dbReference>
<dbReference type="EMBL" id="DRTD01000418">
    <property type="protein sequence ID" value="HHE55253.1"/>
    <property type="molecule type" value="Genomic_DNA"/>
</dbReference>
<evidence type="ECO:0000313" key="6">
    <source>
        <dbReference type="EMBL" id="HHE55253.1"/>
    </source>
</evidence>
<dbReference type="InterPro" id="IPR010982">
    <property type="entry name" value="Lambda_DNA-bd_dom_sf"/>
</dbReference>
<dbReference type="SUPFAM" id="SSF53822">
    <property type="entry name" value="Periplasmic binding protein-like I"/>
    <property type="match status" value="1"/>
</dbReference>
<accession>A0A7V5LIN8</accession>
<gene>
    <name evidence="6" type="ORF">ENL21_05680</name>
</gene>
<organism evidence="6">
    <name type="scientific">Caldithrix abyssi</name>
    <dbReference type="NCBI Taxonomy" id="187145"/>
    <lineage>
        <taxon>Bacteria</taxon>
        <taxon>Pseudomonadati</taxon>
        <taxon>Calditrichota</taxon>
        <taxon>Calditrichia</taxon>
        <taxon>Calditrichales</taxon>
        <taxon>Calditrichaceae</taxon>
        <taxon>Caldithrix</taxon>
    </lineage>
</organism>
<dbReference type="CDD" id="cd01392">
    <property type="entry name" value="HTH_LacI"/>
    <property type="match status" value="1"/>
</dbReference>
<dbReference type="Proteomes" id="UP000886111">
    <property type="component" value="Unassembled WGS sequence"/>
</dbReference>
<dbReference type="Pfam" id="PF00356">
    <property type="entry name" value="LacI"/>
    <property type="match status" value="1"/>
</dbReference>
<dbReference type="AlphaFoldDB" id="A0A7V5LIN8"/>
<comment type="caution">
    <text evidence="6">The sequence shown here is derived from an EMBL/GenBank/DDBJ whole genome shotgun (WGS) entry which is preliminary data.</text>
</comment>
<evidence type="ECO:0000256" key="3">
    <source>
        <dbReference type="ARBA" id="ARBA00023163"/>
    </source>
</evidence>
<feature type="domain" description="HTH lacI-type" evidence="4">
    <location>
        <begin position="7"/>
        <end position="64"/>
    </location>
</feature>
<dbReference type="PANTHER" id="PTHR30146">
    <property type="entry name" value="LACI-RELATED TRANSCRIPTIONAL REPRESSOR"/>
    <property type="match status" value="1"/>
</dbReference>
<protein>
    <submittedName>
        <fullName evidence="6">LacI family transcriptional regulator</fullName>
    </submittedName>
</protein>
<dbReference type="Gene3D" id="1.10.260.40">
    <property type="entry name" value="lambda repressor-like DNA-binding domains"/>
    <property type="match status" value="1"/>
</dbReference>
<dbReference type="PROSITE" id="PS50932">
    <property type="entry name" value="HTH_LACI_2"/>
    <property type="match status" value="1"/>
</dbReference>
<keyword evidence="2" id="KW-0238">DNA-binding</keyword>
<evidence type="ECO:0000259" key="4">
    <source>
        <dbReference type="PROSITE" id="PS50932"/>
    </source>
</evidence>
<dbReference type="PANTHER" id="PTHR30146:SF109">
    <property type="entry name" value="HTH-TYPE TRANSCRIPTIONAL REGULATOR GALS"/>
    <property type="match status" value="1"/>
</dbReference>
<dbReference type="InterPro" id="IPR028082">
    <property type="entry name" value="Peripla_BP_I"/>
</dbReference>
<dbReference type="GO" id="GO:0000976">
    <property type="term" value="F:transcription cis-regulatory region binding"/>
    <property type="evidence" value="ECO:0007669"/>
    <property type="project" value="TreeGrafter"/>
</dbReference>
<dbReference type="PROSITE" id="PS50943">
    <property type="entry name" value="HTH_CROC1"/>
    <property type="match status" value="1"/>
</dbReference>
<dbReference type="CDD" id="cd06267">
    <property type="entry name" value="PBP1_LacI_sugar_binding-like"/>
    <property type="match status" value="1"/>
</dbReference>
<dbReference type="SMART" id="SM00354">
    <property type="entry name" value="HTH_LACI"/>
    <property type="match status" value="1"/>
</dbReference>
<name>A0A7V5LIN8_CALAY</name>
<dbReference type="Gene3D" id="3.40.50.2300">
    <property type="match status" value="2"/>
</dbReference>